<evidence type="ECO:0000313" key="1">
    <source>
        <dbReference type="EMBL" id="KIQ57486.1"/>
    </source>
</evidence>
<accession>A0A0D0NDU5</accession>
<protein>
    <submittedName>
        <fullName evidence="1">Uncharacterized protein</fullName>
    </submittedName>
</protein>
<dbReference type="Proteomes" id="UP000032101">
    <property type="component" value="Unassembled WGS sequence"/>
</dbReference>
<proteinExistence type="predicted"/>
<dbReference type="RefSeq" id="WP_042731645.1">
    <property type="nucleotide sequence ID" value="NZ_JXNZ01000228.1"/>
</dbReference>
<sequence length="99" mass="11139">NNPPLSIASAVLTDDTIEAVRRSPSFHARAWQILDRWALNSPAELCRMELKGEIILLERLLIQQDLEHQTLCSEEGLNHQRHGLTEHEILALHGISGSL</sequence>
<dbReference type="AlphaFoldDB" id="A0A0D0NDU5"/>
<gene>
    <name evidence="1" type="ORF">RL74_20610</name>
</gene>
<dbReference type="OrthoDB" id="9133545at2"/>
<evidence type="ECO:0000313" key="2">
    <source>
        <dbReference type="Proteomes" id="UP000032101"/>
    </source>
</evidence>
<name>A0A0D0NDU5_PSEFL</name>
<dbReference type="EMBL" id="JXNZ01000228">
    <property type="protein sequence ID" value="KIQ57486.1"/>
    <property type="molecule type" value="Genomic_DNA"/>
</dbReference>
<comment type="caution">
    <text evidence="1">The sequence shown here is derived from an EMBL/GenBank/DDBJ whole genome shotgun (WGS) entry which is preliminary data.</text>
</comment>
<feature type="non-terminal residue" evidence="1">
    <location>
        <position position="1"/>
    </location>
</feature>
<reference evidence="1 2" key="1">
    <citation type="submission" date="2015-01" db="EMBL/GenBank/DDBJ databases">
        <title>Draft Genome Sequence of the Biocontrol and Plant Growth-Promoting Rhizobacteria (PGPR) Pseudomonas fluorescens UM270.</title>
        <authorList>
            <person name="Hernandez-Salmeron J.E."/>
            <person name="Santoyo G."/>
            <person name="Moreno-Hagelsieb G."/>
            <person name="Hernandez-Leon R."/>
        </authorList>
    </citation>
    <scope>NUCLEOTIDE SEQUENCE [LARGE SCALE GENOMIC DNA]</scope>
    <source>
        <strain evidence="1 2">UM270</strain>
    </source>
</reference>
<dbReference type="PATRIC" id="fig|294.124.peg.4246"/>
<organism evidence="1 2">
    <name type="scientific">Pseudomonas fluorescens</name>
    <dbReference type="NCBI Taxonomy" id="294"/>
    <lineage>
        <taxon>Bacteria</taxon>
        <taxon>Pseudomonadati</taxon>
        <taxon>Pseudomonadota</taxon>
        <taxon>Gammaproteobacteria</taxon>
        <taxon>Pseudomonadales</taxon>
        <taxon>Pseudomonadaceae</taxon>
        <taxon>Pseudomonas</taxon>
    </lineage>
</organism>